<dbReference type="AlphaFoldDB" id="A0A8R1E5E3"/>
<proteinExistence type="predicted"/>
<reference evidence="1" key="2">
    <citation type="submission" date="2022-06" db="UniProtKB">
        <authorList>
            <consortium name="EnsemblMetazoa"/>
        </authorList>
    </citation>
    <scope>IDENTIFICATION</scope>
    <source>
        <strain evidence="1">DF5081</strain>
    </source>
</reference>
<evidence type="ECO:0000313" key="2">
    <source>
        <dbReference type="Proteomes" id="UP000005237"/>
    </source>
</evidence>
<reference evidence="2" key="1">
    <citation type="submission" date="2010-08" db="EMBL/GenBank/DDBJ databases">
        <authorList>
            <consortium name="Caenorhabditis japonica Sequencing Consortium"/>
            <person name="Wilson R.K."/>
        </authorList>
    </citation>
    <scope>NUCLEOTIDE SEQUENCE [LARGE SCALE GENOMIC DNA]</scope>
    <source>
        <strain evidence="2">DF5081</strain>
    </source>
</reference>
<dbReference type="EnsemblMetazoa" id="CJA25536.1">
    <property type="protein sequence ID" value="CJA25536.1"/>
    <property type="gene ID" value="WBGene00181108"/>
</dbReference>
<evidence type="ECO:0000313" key="1">
    <source>
        <dbReference type="EnsemblMetazoa" id="CJA25536.1"/>
    </source>
</evidence>
<dbReference type="Proteomes" id="UP000005237">
    <property type="component" value="Unassembled WGS sequence"/>
</dbReference>
<protein>
    <submittedName>
        <fullName evidence="1">Uncharacterized protein</fullName>
    </submittedName>
</protein>
<accession>A0A8R1E5E3</accession>
<keyword evidence="2" id="KW-1185">Reference proteome</keyword>
<sequence length="79" mass="8899">MRLGFENPKCFNSVTTAFPHICVSSGAHFHDVLFNTPCAWDIQEYKTIISCLKSSTSGTGITSRTAMEKEIQQFYSKLF</sequence>
<organism evidence="1 2">
    <name type="scientific">Caenorhabditis japonica</name>
    <dbReference type="NCBI Taxonomy" id="281687"/>
    <lineage>
        <taxon>Eukaryota</taxon>
        <taxon>Metazoa</taxon>
        <taxon>Ecdysozoa</taxon>
        <taxon>Nematoda</taxon>
        <taxon>Chromadorea</taxon>
        <taxon>Rhabditida</taxon>
        <taxon>Rhabditina</taxon>
        <taxon>Rhabditomorpha</taxon>
        <taxon>Rhabditoidea</taxon>
        <taxon>Rhabditidae</taxon>
        <taxon>Peloderinae</taxon>
        <taxon>Caenorhabditis</taxon>
    </lineage>
</organism>
<name>A0A8R1E5E3_CAEJA</name>